<feature type="binding site" evidence="12">
    <location>
        <position position="273"/>
    </location>
    <ligand>
        <name>ATP</name>
        <dbReference type="ChEBI" id="CHEBI:30616"/>
    </ligand>
</feature>
<dbReference type="GO" id="GO:0008270">
    <property type="term" value="F:zinc ion binding"/>
    <property type="evidence" value="ECO:0007669"/>
    <property type="project" value="UniProtKB-UniRule"/>
</dbReference>
<evidence type="ECO:0000256" key="11">
    <source>
        <dbReference type="ARBA" id="ARBA00023146"/>
    </source>
</evidence>
<dbReference type="Pfam" id="PF09190">
    <property type="entry name" value="DALR_2"/>
    <property type="match status" value="1"/>
</dbReference>
<feature type="binding site" evidence="12">
    <location>
        <position position="242"/>
    </location>
    <ligand>
        <name>Zn(2+)</name>
        <dbReference type="ChEBI" id="CHEBI:29105"/>
    </ligand>
</feature>
<dbReference type="Proteomes" id="UP000072741">
    <property type="component" value="Unassembled WGS sequence"/>
</dbReference>
<dbReference type="InterPro" id="IPR032678">
    <property type="entry name" value="tRNA-synt_1_cat_dom"/>
</dbReference>
<dbReference type="PANTHER" id="PTHR10890:SF3">
    <property type="entry name" value="CYSTEINE--TRNA LIGASE, CYTOPLASMIC"/>
    <property type="match status" value="1"/>
</dbReference>
<comment type="cofactor">
    <cofactor evidence="12">
        <name>Zn(2+)</name>
        <dbReference type="ChEBI" id="CHEBI:29105"/>
    </cofactor>
    <text evidence="12">Binds 1 zinc ion per subunit.</text>
</comment>
<dbReference type="Gene3D" id="3.40.50.620">
    <property type="entry name" value="HUPs"/>
    <property type="match status" value="1"/>
</dbReference>
<evidence type="ECO:0000256" key="4">
    <source>
        <dbReference type="ARBA" id="ARBA00022490"/>
    </source>
</evidence>
<dbReference type="InterPro" id="IPR014729">
    <property type="entry name" value="Rossmann-like_a/b/a_fold"/>
</dbReference>
<evidence type="ECO:0000256" key="6">
    <source>
        <dbReference type="ARBA" id="ARBA00022723"/>
    </source>
</evidence>
<evidence type="ECO:0000313" key="15">
    <source>
        <dbReference type="Proteomes" id="UP000072741"/>
    </source>
</evidence>
<dbReference type="Pfam" id="PF01406">
    <property type="entry name" value="tRNA-synt_1e"/>
    <property type="match status" value="1"/>
</dbReference>
<dbReference type="SUPFAM" id="SSF52374">
    <property type="entry name" value="Nucleotidylyl transferase"/>
    <property type="match status" value="1"/>
</dbReference>
<dbReference type="HAMAP" id="MF_00041">
    <property type="entry name" value="Cys_tRNA_synth"/>
    <property type="match status" value="1"/>
</dbReference>
<evidence type="ECO:0000256" key="5">
    <source>
        <dbReference type="ARBA" id="ARBA00022598"/>
    </source>
</evidence>
<dbReference type="FunFam" id="3.40.50.620:FF:000009">
    <property type="entry name" value="Cysteine--tRNA ligase"/>
    <property type="match status" value="1"/>
</dbReference>
<dbReference type="GO" id="GO:0004817">
    <property type="term" value="F:cysteine-tRNA ligase activity"/>
    <property type="evidence" value="ECO:0007669"/>
    <property type="project" value="UniProtKB-UniRule"/>
</dbReference>
<evidence type="ECO:0000256" key="1">
    <source>
        <dbReference type="ARBA" id="ARBA00004496"/>
    </source>
</evidence>
<dbReference type="EMBL" id="LDSL01000027">
    <property type="protein sequence ID" value="KTT26526.1"/>
    <property type="molecule type" value="Genomic_DNA"/>
</dbReference>
<feature type="short sequence motif" description="'KMSKS' region" evidence="12">
    <location>
        <begin position="270"/>
        <end position="274"/>
    </location>
</feature>
<dbReference type="InterPro" id="IPR015273">
    <property type="entry name" value="Cys-tRNA-synt_Ia_DALR"/>
</dbReference>
<evidence type="ECO:0000259" key="13">
    <source>
        <dbReference type="SMART" id="SM00840"/>
    </source>
</evidence>
<evidence type="ECO:0000256" key="2">
    <source>
        <dbReference type="ARBA" id="ARBA00005594"/>
    </source>
</evidence>
<dbReference type="GO" id="GO:0006423">
    <property type="term" value="P:cysteinyl-tRNA aminoacylation"/>
    <property type="evidence" value="ECO:0007669"/>
    <property type="project" value="UniProtKB-UniRule"/>
</dbReference>
<feature type="binding site" evidence="12">
    <location>
        <position position="213"/>
    </location>
    <ligand>
        <name>Zn(2+)</name>
        <dbReference type="ChEBI" id="CHEBI:29105"/>
    </ligand>
</feature>
<dbReference type="Gene3D" id="1.20.120.1910">
    <property type="entry name" value="Cysteine-tRNA ligase, C-terminal anti-codon recognition domain"/>
    <property type="match status" value="1"/>
</dbReference>
<feature type="binding site" evidence="12">
    <location>
        <position position="238"/>
    </location>
    <ligand>
        <name>Zn(2+)</name>
        <dbReference type="ChEBI" id="CHEBI:29105"/>
    </ligand>
</feature>
<dbReference type="InterPro" id="IPR024909">
    <property type="entry name" value="Cys-tRNA/MSH_ligase"/>
</dbReference>
<keyword evidence="11 12" id="KW-0030">Aminoacyl-tRNA synthetase</keyword>
<evidence type="ECO:0000256" key="9">
    <source>
        <dbReference type="ARBA" id="ARBA00022840"/>
    </source>
</evidence>
<keyword evidence="8 12" id="KW-0862">Zinc</keyword>
<dbReference type="PATRIC" id="fig|433924.3.peg.2532"/>
<accession>A0A147H991</accession>
<comment type="caution">
    <text evidence="14">The sequence shown here is derived from an EMBL/GenBank/DDBJ whole genome shotgun (WGS) entry which is preliminary data.</text>
</comment>
<name>A0A147H991_9BURK</name>
<dbReference type="AlphaFoldDB" id="A0A147H991"/>
<comment type="subunit">
    <text evidence="3 12">Monomer.</text>
</comment>
<protein>
    <recommendedName>
        <fullName evidence="12">Cysteine--tRNA ligase</fullName>
        <ecNumber evidence="12">6.1.1.16</ecNumber>
    </recommendedName>
    <alternativeName>
        <fullName evidence="12">Cysteinyl-tRNA synthetase</fullName>
        <shortName evidence="12">CysRS</shortName>
    </alternativeName>
</protein>
<proteinExistence type="inferred from homology"/>
<feature type="domain" description="Cysteinyl-tRNA synthetase class Ia DALR" evidence="13">
    <location>
        <begin position="358"/>
        <end position="431"/>
    </location>
</feature>
<reference evidence="14 15" key="1">
    <citation type="journal article" date="2016" name="Front. Microbiol.">
        <title>Genomic Resource of Rice Seed Associated Bacteria.</title>
        <authorList>
            <person name="Midha S."/>
            <person name="Bansal K."/>
            <person name="Sharma S."/>
            <person name="Kumar N."/>
            <person name="Patil P.P."/>
            <person name="Chaudhry V."/>
            <person name="Patil P.B."/>
        </authorList>
    </citation>
    <scope>NUCLEOTIDE SEQUENCE [LARGE SCALE GENOMIC DNA]</scope>
    <source>
        <strain evidence="14 15">NS331</strain>
    </source>
</reference>
<evidence type="ECO:0000313" key="14">
    <source>
        <dbReference type="EMBL" id="KTT26526.1"/>
    </source>
</evidence>
<keyword evidence="7 12" id="KW-0547">Nucleotide-binding</keyword>
<dbReference type="PANTHER" id="PTHR10890">
    <property type="entry name" value="CYSTEINYL-TRNA SYNTHETASE"/>
    <property type="match status" value="1"/>
</dbReference>
<dbReference type="InterPro" id="IPR015803">
    <property type="entry name" value="Cys-tRNA-ligase"/>
</dbReference>
<keyword evidence="4 12" id="KW-0963">Cytoplasm</keyword>
<dbReference type="RefSeq" id="WP_058640653.1">
    <property type="nucleotide sequence ID" value="NZ_LDSL01000027.1"/>
</dbReference>
<feature type="binding site" evidence="12">
    <location>
        <position position="29"/>
    </location>
    <ligand>
        <name>Zn(2+)</name>
        <dbReference type="ChEBI" id="CHEBI:29105"/>
    </ligand>
</feature>
<dbReference type="SUPFAM" id="SSF47323">
    <property type="entry name" value="Anticodon-binding domain of a subclass of class I aminoacyl-tRNA synthetases"/>
    <property type="match status" value="1"/>
</dbReference>
<dbReference type="NCBIfam" id="TIGR00435">
    <property type="entry name" value="cysS"/>
    <property type="match status" value="1"/>
</dbReference>
<keyword evidence="6 12" id="KW-0479">Metal-binding</keyword>
<comment type="subcellular location">
    <subcellularLocation>
        <location evidence="1 12">Cytoplasm</location>
    </subcellularLocation>
</comment>
<evidence type="ECO:0000256" key="3">
    <source>
        <dbReference type="ARBA" id="ARBA00011245"/>
    </source>
</evidence>
<dbReference type="SMART" id="SM00840">
    <property type="entry name" value="DALR_2"/>
    <property type="match status" value="1"/>
</dbReference>
<evidence type="ECO:0000256" key="12">
    <source>
        <dbReference type="HAMAP-Rule" id="MF_00041"/>
    </source>
</evidence>
<keyword evidence="15" id="KW-1185">Reference proteome</keyword>
<dbReference type="OrthoDB" id="9815130at2"/>
<evidence type="ECO:0000256" key="7">
    <source>
        <dbReference type="ARBA" id="ARBA00022741"/>
    </source>
</evidence>
<dbReference type="EC" id="6.1.1.16" evidence="12"/>
<organism evidence="14 15">
    <name type="scientific">Pseudacidovorax intermedius</name>
    <dbReference type="NCBI Taxonomy" id="433924"/>
    <lineage>
        <taxon>Bacteria</taxon>
        <taxon>Pseudomonadati</taxon>
        <taxon>Pseudomonadota</taxon>
        <taxon>Betaproteobacteria</taxon>
        <taxon>Burkholderiales</taxon>
        <taxon>Comamonadaceae</taxon>
        <taxon>Pseudacidovorax</taxon>
    </lineage>
</organism>
<evidence type="ECO:0000256" key="8">
    <source>
        <dbReference type="ARBA" id="ARBA00022833"/>
    </source>
</evidence>
<dbReference type="GO" id="GO:0005829">
    <property type="term" value="C:cytosol"/>
    <property type="evidence" value="ECO:0007669"/>
    <property type="project" value="TreeGrafter"/>
</dbReference>
<dbReference type="GO" id="GO:0005524">
    <property type="term" value="F:ATP binding"/>
    <property type="evidence" value="ECO:0007669"/>
    <property type="project" value="UniProtKB-UniRule"/>
</dbReference>
<dbReference type="CDD" id="cd00672">
    <property type="entry name" value="CysRS_core"/>
    <property type="match status" value="1"/>
</dbReference>
<comment type="similarity">
    <text evidence="2 12">Belongs to the class-I aminoacyl-tRNA synthetase family.</text>
</comment>
<feature type="short sequence motif" description="'HIGH' region" evidence="12">
    <location>
        <begin position="31"/>
        <end position="41"/>
    </location>
</feature>
<keyword evidence="10 12" id="KW-0648">Protein biosynthesis</keyword>
<gene>
    <name evidence="12" type="primary">cysS</name>
    <name evidence="14" type="ORF">NS331_03645</name>
</gene>
<keyword evidence="5 12" id="KW-0436">Ligase</keyword>
<keyword evidence="9 12" id="KW-0067">ATP-binding</keyword>
<dbReference type="PRINTS" id="PR00983">
    <property type="entry name" value="TRNASYNTHCYS"/>
</dbReference>
<comment type="catalytic activity">
    <reaction evidence="12">
        <text>tRNA(Cys) + L-cysteine + ATP = L-cysteinyl-tRNA(Cys) + AMP + diphosphate</text>
        <dbReference type="Rhea" id="RHEA:17773"/>
        <dbReference type="Rhea" id="RHEA-COMP:9661"/>
        <dbReference type="Rhea" id="RHEA-COMP:9679"/>
        <dbReference type="ChEBI" id="CHEBI:30616"/>
        <dbReference type="ChEBI" id="CHEBI:33019"/>
        <dbReference type="ChEBI" id="CHEBI:35235"/>
        <dbReference type="ChEBI" id="CHEBI:78442"/>
        <dbReference type="ChEBI" id="CHEBI:78517"/>
        <dbReference type="ChEBI" id="CHEBI:456215"/>
        <dbReference type="EC" id="6.1.1.16"/>
    </reaction>
</comment>
<dbReference type="InterPro" id="IPR009080">
    <property type="entry name" value="tRNAsynth_Ia_anticodon-bd"/>
</dbReference>
<sequence length="488" mass="54397">MTLRIYNTLTRALEEFSPLEAGHVRMYVCGITVYDFCHVGHARAMIAFDVVQRWLKARGWRVTYVRNITDIDDKIIRRAVENGETLKALTSRMIAAMYEDTDALGVERPTHDPRATDYIPQMLSMIETLERKGLAYRSADGDVNYAVRKFAGYGKLSGKSLDELHAGNRVAVAEGKEDPLDPVLWKRAKPAEPAEAKWESPFGTGRPGWHIECSAMACDLLGETFDIHGGGADLQFPHHENEIAQSEGATGKPFAMTWMHNGFINIDNEKMSKSLGNFFTIRDVLRKYDAETLRFFIVRAHYRSDLNYSDVHLDDARNALKRLYRSLADADALLGEQGLMADCVPLSDLPDPFDWVRLFKKAMDEDFGTPQAVAVLFHIAGDIQALRNSLIHNKNPDIRDFELQRLRDSAMALRSLGGALGLLTSDPVRYLRAGASLDEATIQARIGERAAAKAAKNFAEADRIRNDLLAQGIVLKDGPAGTTWAAAQ</sequence>
<evidence type="ECO:0000256" key="10">
    <source>
        <dbReference type="ARBA" id="ARBA00022917"/>
    </source>
</evidence>